<evidence type="ECO:0000259" key="1">
    <source>
        <dbReference type="Pfam" id="PF01425"/>
    </source>
</evidence>
<dbReference type="Pfam" id="PF01425">
    <property type="entry name" value="Amidase"/>
    <property type="match status" value="1"/>
</dbReference>
<comment type="caution">
    <text evidence="2">The sequence shown here is derived from an EMBL/GenBank/DDBJ whole genome shotgun (WGS) entry which is preliminary data.</text>
</comment>
<dbReference type="InterPro" id="IPR036928">
    <property type="entry name" value="AS_sf"/>
</dbReference>
<dbReference type="NCBIfam" id="NF005127">
    <property type="entry name" value="PRK06565.1"/>
    <property type="match status" value="1"/>
</dbReference>
<dbReference type="PANTHER" id="PTHR42678:SF11">
    <property type="entry name" value="AMIDASE FAMILY PROTEIN"/>
    <property type="match status" value="1"/>
</dbReference>
<protein>
    <recommendedName>
        <fullName evidence="1">Amidase domain-containing protein</fullName>
    </recommendedName>
</protein>
<name>A0ABR0KAC7_9EURO</name>
<accession>A0ABR0KAC7</accession>
<evidence type="ECO:0000313" key="2">
    <source>
        <dbReference type="EMBL" id="KAK5092631.1"/>
    </source>
</evidence>
<gene>
    <name evidence="2" type="ORF">LTR24_004966</name>
</gene>
<sequence length="698" mass="75799">MSQAESIVEASVEQLADALSSDSLTVVELIARCLIRISTYDCRDTALNSIPLINQDVFKEAAAADDRRVRGQTLGSLDGIPFTVKDSYKVKGMTVASGSEAFKDLVANEDAFLVATLRQAGAILIGKTNMCPMAYGGMLRGAYGRAESPYNKDYLAAAFGSGSSNGSGASTAASFASFGLGGETVSSGRSPASNNALVCYTPSKGLISVRGSWPLYPTCDVAIPHTRTINDLLVLLDAITTKDKTTTGDFWRDQPFVPVPDPFSKLQKSFTATQDRDHLKGKRIAVPRMYITPSNDPFVSKSIEPVWQQAKADLEAAGATIEIVDDFPAVQAYEQLQHASHATTTLPHLPDNWNATERGALIAHGWEDFLTSCSSPHSLATASPAELFPQLPWTDPQLKFTEPANMVQWRKLSSYIAGRPDSSTKHPGKSPIYDVPELENAVKALEEMRKYYFEDWLAAHEYDYVAFPAVGDVGRANADIDESSAEHAWKNGVKYSHGNRAIRHLGIPGVTVPMGILSPQDMPIGLTILGRAYEDLDILKAAYAYEQASKKRIAPPLTPALMSDMIPSEARKTSGSRPELDVTRCVAVGASGGDTLTVEIEGTVRETGKDNFKPRLEIFVDGKAVEDSDIRTESVQQQNVARFSCRHSTAVPPVQDERHAVVGQIARDSTMIVILARSHEHGRPDGYLKLIHTSNVLR</sequence>
<dbReference type="Gene3D" id="3.90.1300.10">
    <property type="entry name" value="Amidase signature (AS) domain"/>
    <property type="match status" value="1"/>
</dbReference>
<reference evidence="2 3" key="1">
    <citation type="submission" date="2023-08" db="EMBL/GenBank/DDBJ databases">
        <title>Black Yeasts Isolated from many extreme environments.</title>
        <authorList>
            <person name="Coleine C."/>
            <person name="Stajich J.E."/>
            <person name="Selbmann L."/>
        </authorList>
    </citation>
    <scope>NUCLEOTIDE SEQUENCE [LARGE SCALE GENOMIC DNA]</scope>
    <source>
        <strain evidence="2 3">CCFEE 5885</strain>
    </source>
</reference>
<dbReference type="PANTHER" id="PTHR42678">
    <property type="entry name" value="AMIDASE"/>
    <property type="match status" value="1"/>
</dbReference>
<dbReference type="Proteomes" id="UP001345013">
    <property type="component" value="Unassembled WGS sequence"/>
</dbReference>
<dbReference type="SUPFAM" id="SSF75304">
    <property type="entry name" value="Amidase signature (AS) enzymes"/>
    <property type="match status" value="1"/>
</dbReference>
<feature type="domain" description="Amidase" evidence="1">
    <location>
        <begin position="29"/>
        <end position="331"/>
    </location>
</feature>
<organism evidence="2 3">
    <name type="scientific">Lithohypha guttulata</name>
    <dbReference type="NCBI Taxonomy" id="1690604"/>
    <lineage>
        <taxon>Eukaryota</taxon>
        <taxon>Fungi</taxon>
        <taxon>Dikarya</taxon>
        <taxon>Ascomycota</taxon>
        <taxon>Pezizomycotina</taxon>
        <taxon>Eurotiomycetes</taxon>
        <taxon>Chaetothyriomycetidae</taxon>
        <taxon>Chaetothyriales</taxon>
        <taxon>Trichomeriaceae</taxon>
        <taxon>Lithohypha</taxon>
    </lineage>
</organism>
<keyword evidence="3" id="KW-1185">Reference proteome</keyword>
<proteinExistence type="predicted"/>
<dbReference type="EMBL" id="JAVRRG010000054">
    <property type="protein sequence ID" value="KAK5092631.1"/>
    <property type="molecule type" value="Genomic_DNA"/>
</dbReference>
<dbReference type="InterPro" id="IPR023631">
    <property type="entry name" value="Amidase_dom"/>
</dbReference>
<evidence type="ECO:0000313" key="3">
    <source>
        <dbReference type="Proteomes" id="UP001345013"/>
    </source>
</evidence>